<organism evidence="1 2">
    <name type="scientific">Corallococcus macrosporus DSM 14697</name>
    <dbReference type="NCBI Taxonomy" id="1189310"/>
    <lineage>
        <taxon>Bacteria</taxon>
        <taxon>Pseudomonadati</taxon>
        <taxon>Myxococcota</taxon>
        <taxon>Myxococcia</taxon>
        <taxon>Myxococcales</taxon>
        <taxon>Cystobacterineae</taxon>
        <taxon>Myxococcaceae</taxon>
        <taxon>Corallococcus</taxon>
    </lineage>
</organism>
<keyword evidence="1" id="KW-0449">Lipoprotein</keyword>
<reference evidence="1 2" key="1">
    <citation type="submission" date="2017-06" db="EMBL/GenBank/DDBJ databases">
        <title>Sequencing and comparative analysis of myxobacterial genomes.</title>
        <authorList>
            <person name="Rupp O."/>
            <person name="Goesmann A."/>
            <person name="Sogaard-Andersen L."/>
        </authorList>
    </citation>
    <scope>NUCLEOTIDE SEQUENCE [LARGE SCALE GENOMIC DNA]</scope>
    <source>
        <strain evidence="1 2">DSM 14697</strain>
    </source>
</reference>
<evidence type="ECO:0000313" key="1">
    <source>
        <dbReference type="EMBL" id="ATB46421.1"/>
    </source>
</evidence>
<dbReference type="Proteomes" id="UP000217343">
    <property type="component" value="Chromosome"/>
</dbReference>
<sequence length="327" mass="36133">MNRWAPGQGAWWKRSRARALSASVRERMRPGPLTSSLILSLTAACSHRAPLSVAPSEPRPAAVRLDFQPPVDRVLMETQRSVRSVERGSQILREEVELRTQTRFTPSEGGWLLAQDVPSSRLTRDGQQVPTDVADVLARFTLRAWLAADGTFVKLVAPEAAQEALRQVAPEGTEDGVLERFFEPEALEARARREWEVKFSGLFQRNLVEGQQSWVVDLVPLGDSQVAYVLERTVQGTRDTPLGSAVVLGLRCLDTVPEDAPDALSEAWVMAGRPELTPGVSCEGEQLVARGRFMPVSRQITVRATVAGEAWTLMTESRTEGLQEEAR</sequence>
<dbReference type="AlphaFoldDB" id="A0A250JSS3"/>
<keyword evidence="2" id="KW-1185">Reference proteome</keyword>
<accession>A0A250JSS3</accession>
<proteinExistence type="predicted"/>
<name>A0A250JSS3_9BACT</name>
<gene>
    <name evidence="1" type="ORF">MYMAC_002019</name>
</gene>
<protein>
    <submittedName>
        <fullName evidence="1">Lipoprotein</fullName>
    </submittedName>
</protein>
<evidence type="ECO:0000313" key="2">
    <source>
        <dbReference type="Proteomes" id="UP000217343"/>
    </source>
</evidence>
<dbReference type="EMBL" id="CP022203">
    <property type="protein sequence ID" value="ATB46421.1"/>
    <property type="molecule type" value="Genomic_DNA"/>
</dbReference>
<dbReference type="KEGG" id="mmas:MYMAC_002019"/>